<protein>
    <submittedName>
        <fullName evidence="6">Zinc-dependent metalloprotease</fullName>
    </submittedName>
</protein>
<evidence type="ECO:0000259" key="4">
    <source>
        <dbReference type="Pfam" id="PF17148"/>
    </source>
</evidence>
<dbReference type="SUPFAM" id="SSF55486">
    <property type="entry name" value="Metalloproteases ('zincins'), catalytic domain"/>
    <property type="match status" value="1"/>
</dbReference>
<feature type="domain" description="DUF5117" evidence="4">
    <location>
        <begin position="106"/>
        <end position="307"/>
    </location>
</feature>
<feature type="region of interest" description="Disordered" evidence="1">
    <location>
        <begin position="24"/>
        <end position="50"/>
    </location>
</feature>
<proteinExistence type="predicted"/>
<evidence type="ECO:0000259" key="3">
    <source>
        <dbReference type="Pfam" id="PF16313"/>
    </source>
</evidence>
<sequence length="836" mass="93697">MKKYVIASLFVCIAVSAVAKKKHKGATPPPAAKSADSTASAAGSKKGPKPYDKVITDKAVTKKGLFNVHKVEDKWYFEIPDSLLKREMIVTTRYTKTAGGGGVYAGEMENQQTILWERGPNKNVLLRVVTVIGVADSTSDIYKAVTNSNLNPIAESFDIKAYGKDSSVVIDVSDYFKGDNQPISLGAYTKKRFNLGGQIGDRSYIQSINSYPINTEVRVVRTFGSTPSFGPSAPSPIPSTTFPAAYATGAVTLEMNNSFILLPKVPMARRSYDSRVGFFADDFVEFGDNQQKAENNVFICRWRLEAKDEDMVKWKNGELVEPKKPIVYYIDPATPKKWRPYLIAGINDWQKAFEQAGFKNAIMGKEWDPKDSTSNLEDARFSVLRYLPSEVANAYGPNVHDPRSGEIIESHIGWYHNVMKLVHDWYMIQAAAVDPKARKMEFDDELMGQLIRFVSSHEVGHTLGLRHNMGSSSRTPVEKLRDKDWVTAHGHTASIMDYARFNYVAQPEDNMPETNMFPRIGDYDKWAIQWGYKSSFAANEKEDQKITNKWIVDSLKVNPRLWFGTESNPFDPRSQTEDLGDNSMKASEYGLRNLKRIIVQLPEWTKEEADRYENLRDVYSALVGQYGRYMGHVLKNVGGVYETPKSIEQKDEEVYEPTPTAIQKEAVTFLNKQCFETPSWLLNKEILNKISNPVASESVSNVQVAILNNLLSVGRMNRMAVTSNRFGDKKTYTVDVMMEDLKKGVWSELTSHKPIDGLRRNLQKAYVDALIGIINPAPGQSPTLVRNNDAVSVARAQLVVLKTQSAAAANGMGDKMSKYHLQDIAARITKALDPKS</sequence>
<dbReference type="InterPro" id="IPR034032">
    <property type="entry name" value="Zn_MMP-like_bac"/>
</dbReference>
<dbReference type="EMBL" id="PPSL01000001">
    <property type="protein sequence ID" value="PQJ12751.1"/>
    <property type="molecule type" value="Genomic_DNA"/>
</dbReference>
<dbReference type="GO" id="GO:0008237">
    <property type="term" value="F:metallopeptidase activity"/>
    <property type="evidence" value="ECO:0007669"/>
    <property type="project" value="UniProtKB-KW"/>
</dbReference>
<keyword evidence="6" id="KW-0482">Metalloprotease</keyword>
<dbReference type="InterPro" id="IPR033428">
    <property type="entry name" value="DUF5118"/>
</dbReference>
<evidence type="ECO:0000256" key="1">
    <source>
        <dbReference type="SAM" id="MobiDB-lite"/>
    </source>
</evidence>
<keyword evidence="6" id="KW-0378">Hydrolase</keyword>
<dbReference type="Pfam" id="PF16313">
    <property type="entry name" value="DUF4953"/>
    <property type="match status" value="1"/>
</dbReference>
<feature type="compositionally biased region" description="Low complexity" evidence="1">
    <location>
        <begin position="32"/>
        <end position="45"/>
    </location>
</feature>
<evidence type="ECO:0000313" key="6">
    <source>
        <dbReference type="EMBL" id="PQJ12751.1"/>
    </source>
</evidence>
<evidence type="ECO:0000259" key="5">
    <source>
        <dbReference type="Pfam" id="PF17162"/>
    </source>
</evidence>
<dbReference type="GO" id="GO:0006508">
    <property type="term" value="P:proteolysis"/>
    <property type="evidence" value="ECO:0007669"/>
    <property type="project" value="UniProtKB-KW"/>
</dbReference>
<dbReference type="PANTHER" id="PTHR38478:SF1">
    <property type="entry name" value="ZINC DEPENDENT METALLOPROTEASE DOMAIN LIPOPROTEIN"/>
    <property type="match status" value="1"/>
</dbReference>
<keyword evidence="6" id="KW-0645">Protease</keyword>
<gene>
    <name evidence="6" type="ORF">CJD36_003105</name>
</gene>
<dbReference type="Proteomes" id="UP000239872">
    <property type="component" value="Unassembled WGS sequence"/>
</dbReference>
<dbReference type="Pfam" id="PF17162">
    <property type="entry name" value="DUF5118"/>
    <property type="match status" value="1"/>
</dbReference>
<reference evidence="6 7" key="1">
    <citation type="submission" date="2018-01" db="EMBL/GenBank/DDBJ databases">
        <title>A novel member of the phylum Bacteroidetes isolated from glacier ice.</title>
        <authorList>
            <person name="Liu Q."/>
            <person name="Xin Y.-H."/>
        </authorList>
    </citation>
    <scope>NUCLEOTIDE SEQUENCE [LARGE SCALE GENOMIC DNA]</scope>
    <source>
        <strain evidence="6 7">RB1R16</strain>
    </source>
</reference>
<dbReference type="InterPro" id="IPR033413">
    <property type="entry name" value="DUF5117"/>
</dbReference>
<dbReference type="InterPro" id="IPR032534">
    <property type="entry name" value="EcxA_zinc-bd"/>
</dbReference>
<feature type="chain" id="PRO_5015411369" evidence="2">
    <location>
        <begin position="20"/>
        <end position="836"/>
    </location>
</feature>
<evidence type="ECO:0000313" key="7">
    <source>
        <dbReference type="Proteomes" id="UP000239872"/>
    </source>
</evidence>
<keyword evidence="7" id="KW-1185">Reference proteome</keyword>
<accession>A0A2S7T1L0</accession>
<dbReference type="RefSeq" id="WP_105037635.1">
    <property type="nucleotide sequence ID" value="NZ_PPSL01000001.1"/>
</dbReference>
<name>A0A2S7T1L0_9BACT</name>
<dbReference type="CDD" id="cd04276">
    <property type="entry name" value="ZnMc_MMP_like_2"/>
    <property type="match status" value="1"/>
</dbReference>
<dbReference type="AlphaFoldDB" id="A0A2S7T1L0"/>
<feature type="domain" description="DUF5118" evidence="5">
    <location>
        <begin position="48"/>
        <end position="97"/>
    </location>
</feature>
<organism evidence="6 7">
    <name type="scientific">Flavipsychrobacter stenotrophus</name>
    <dbReference type="NCBI Taxonomy" id="2077091"/>
    <lineage>
        <taxon>Bacteria</taxon>
        <taxon>Pseudomonadati</taxon>
        <taxon>Bacteroidota</taxon>
        <taxon>Chitinophagia</taxon>
        <taxon>Chitinophagales</taxon>
        <taxon>Chitinophagaceae</taxon>
        <taxon>Flavipsychrobacter</taxon>
    </lineage>
</organism>
<dbReference type="PANTHER" id="PTHR38478">
    <property type="entry name" value="PEPTIDASE M1A AND M12B"/>
    <property type="match status" value="1"/>
</dbReference>
<feature type="domain" description="EcxA zinc-binding" evidence="3">
    <location>
        <begin position="439"/>
        <end position="750"/>
    </location>
</feature>
<dbReference type="InterPro" id="IPR024079">
    <property type="entry name" value="MetalloPept_cat_dom_sf"/>
</dbReference>
<keyword evidence="2" id="KW-0732">Signal</keyword>
<evidence type="ECO:0000256" key="2">
    <source>
        <dbReference type="SAM" id="SignalP"/>
    </source>
</evidence>
<feature type="signal peptide" evidence="2">
    <location>
        <begin position="1"/>
        <end position="19"/>
    </location>
</feature>
<dbReference type="Pfam" id="PF17148">
    <property type="entry name" value="DUF5117"/>
    <property type="match status" value="1"/>
</dbReference>
<comment type="caution">
    <text evidence="6">The sequence shown here is derived from an EMBL/GenBank/DDBJ whole genome shotgun (WGS) entry which is preliminary data.</text>
</comment>
<dbReference type="Gene3D" id="3.40.390.10">
    <property type="entry name" value="Collagenase (Catalytic Domain)"/>
    <property type="match status" value="1"/>
</dbReference>
<dbReference type="OrthoDB" id="9776599at2"/>